<dbReference type="InterPro" id="IPR006059">
    <property type="entry name" value="SBP"/>
</dbReference>
<evidence type="ECO:0000313" key="2">
    <source>
        <dbReference type="EMBL" id="GAA0591569.1"/>
    </source>
</evidence>
<organism evidence="2 3">
    <name type="scientific">Virgibacillus siamensis</name>
    <dbReference type="NCBI Taxonomy" id="480071"/>
    <lineage>
        <taxon>Bacteria</taxon>
        <taxon>Bacillati</taxon>
        <taxon>Bacillota</taxon>
        <taxon>Bacilli</taxon>
        <taxon>Bacillales</taxon>
        <taxon>Bacillaceae</taxon>
        <taxon>Virgibacillus</taxon>
    </lineage>
</organism>
<dbReference type="RefSeq" id="WP_343809902.1">
    <property type="nucleotide sequence ID" value="NZ_BAAADS010000001.1"/>
</dbReference>
<comment type="caution">
    <text evidence="2">The sequence shown here is derived from an EMBL/GenBank/DDBJ whole genome shotgun (WGS) entry which is preliminary data.</text>
</comment>
<reference evidence="3" key="1">
    <citation type="journal article" date="2019" name="Int. J. Syst. Evol. Microbiol.">
        <title>The Global Catalogue of Microorganisms (GCM) 10K type strain sequencing project: providing services to taxonomists for standard genome sequencing and annotation.</title>
        <authorList>
            <consortium name="The Broad Institute Genomics Platform"/>
            <consortium name="The Broad Institute Genome Sequencing Center for Infectious Disease"/>
            <person name="Wu L."/>
            <person name="Ma J."/>
        </authorList>
    </citation>
    <scope>NUCLEOTIDE SEQUENCE [LARGE SCALE GENOMIC DNA]</scope>
    <source>
        <strain evidence="3">JCM 15395</strain>
    </source>
</reference>
<dbReference type="Proteomes" id="UP001500866">
    <property type="component" value="Unassembled WGS sequence"/>
</dbReference>
<dbReference type="InterPro" id="IPR050490">
    <property type="entry name" value="Bact_solute-bd_prot1"/>
</dbReference>
<dbReference type="PANTHER" id="PTHR43649">
    <property type="entry name" value="ARABINOSE-BINDING PROTEIN-RELATED"/>
    <property type="match status" value="1"/>
</dbReference>
<evidence type="ECO:0000256" key="1">
    <source>
        <dbReference type="SAM" id="SignalP"/>
    </source>
</evidence>
<dbReference type="InterPro" id="IPR022387">
    <property type="entry name" value="Bind_CPR0540"/>
</dbReference>
<dbReference type="SUPFAM" id="SSF53850">
    <property type="entry name" value="Periplasmic binding protein-like II"/>
    <property type="match status" value="1"/>
</dbReference>
<dbReference type="NCBIfam" id="TIGR03850">
    <property type="entry name" value="bind_CPR_0540"/>
    <property type="match status" value="1"/>
</dbReference>
<dbReference type="EMBL" id="BAAADS010000001">
    <property type="protein sequence ID" value="GAA0591569.1"/>
    <property type="molecule type" value="Genomic_DNA"/>
</dbReference>
<dbReference type="PANTHER" id="PTHR43649:SF12">
    <property type="entry name" value="DIACETYLCHITOBIOSE BINDING PROTEIN DASA"/>
    <property type="match status" value="1"/>
</dbReference>
<gene>
    <name evidence="2" type="primary">ngcE_2</name>
    <name evidence="2" type="ORF">GCM10009001_04600</name>
</gene>
<feature type="signal peptide" evidence="1">
    <location>
        <begin position="1"/>
        <end position="20"/>
    </location>
</feature>
<protein>
    <submittedName>
        <fullName evidence="2">N-acetylglucosamine/diacetylchitobiose ABC transporter substrate-binding protein</fullName>
    </submittedName>
</protein>
<keyword evidence="1" id="KW-0732">Signal</keyword>
<sequence>MSMKKWFLALFIVTLCISLAACSGDEKESNAEGSNGKVTLNLAALESAYGADMWKKIAKKYEASHENVDVKLTLEKNIEEVIRPKMQAGNYPDVMLLATGREQALTETLIKENGLENISDVLDMQVPGEDVKVKEKILEGFTDTLATNPYGDGEMYMAPMFYSPTGLFYNAGLFKEKGWEVPSNWDQMWKLGNKLGEGKSLFTYPIAGYFDTLLGSMLYASGGPDFYNSVMTYEDGIWMSDEATKVLETVGKLADYVHPNTVANANPKNFTKNQQLVLDNKALFMPNGTWVTGEMSEAPRADGFKWGMTSIPAFEQGGDRYAFTFFEQIWIPKKAEDKEAAKEFIAYMYSDEAASIFLEAGAVQPINGITDKLEGQKKEFYSIYEEEGALPAMGTFASTKPVPGVSIQETLYGQVDSVVSGDITVEEWQKNLEEASDKLRSALK</sequence>
<name>A0ABP3QM31_9BACI</name>
<proteinExistence type="predicted"/>
<dbReference type="Pfam" id="PF13416">
    <property type="entry name" value="SBP_bac_8"/>
    <property type="match status" value="1"/>
</dbReference>
<evidence type="ECO:0000313" key="3">
    <source>
        <dbReference type="Proteomes" id="UP001500866"/>
    </source>
</evidence>
<dbReference type="Gene3D" id="3.40.190.10">
    <property type="entry name" value="Periplasmic binding protein-like II"/>
    <property type="match status" value="1"/>
</dbReference>
<keyword evidence="3" id="KW-1185">Reference proteome</keyword>
<dbReference type="PROSITE" id="PS51257">
    <property type="entry name" value="PROKAR_LIPOPROTEIN"/>
    <property type="match status" value="1"/>
</dbReference>
<accession>A0ABP3QM31</accession>
<feature type="chain" id="PRO_5045241012" evidence="1">
    <location>
        <begin position="21"/>
        <end position="444"/>
    </location>
</feature>